<feature type="compositionally biased region" description="Polar residues" evidence="1">
    <location>
        <begin position="71"/>
        <end position="89"/>
    </location>
</feature>
<evidence type="ECO:0000256" key="1">
    <source>
        <dbReference type="SAM" id="MobiDB-lite"/>
    </source>
</evidence>
<protein>
    <submittedName>
        <fullName evidence="2">Uncharacterized protein</fullName>
    </submittedName>
</protein>
<feature type="region of interest" description="Disordered" evidence="1">
    <location>
        <begin position="65"/>
        <end position="91"/>
    </location>
</feature>
<proteinExistence type="predicted"/>
<organism evidence="2">
    <name type="scientific">Bradyrhizobium sp. LLZ17</name>
    <dbReference type="NCBI Taxonomy" id="3239388"/>
    <lineage>
        <taxon>Bacteria</taxon>
        <taxon>Pseudomonadati</taxon>
        <taxon>Pseudomonadota</taxon>
        <taxon>Alphaproteobacteria</taxon>
        <taxon>Hyphomicrobiales</taxon>
        <taxon>Nitrobacteraceae</taxon>
        <taxon>Bradyrhizobium</taxon>
    </lineage>
</organism>
<evidence type="ECO:0000313" key="2">
    <source>
        <dbReference type="EMBL" id="XDV56870.1"/>
    </source>
</evidence>
<dbReference type="EMBL" id="CP165734">
    <property type="protein sequence ID" value="XDV56870.1"/>
    <property type="molecule type" value="Genomic_DNA"/>
</dbReference>
<reference evidence="2" key="1">
    <citation type="submission" date="2024-08" db="EMBL/GenBank/DDBJ databases">
        <authorList>
            <person name="Chaddad Z."/>
            <person name="Lamrabet M."/>
            <person name="Bouhnik O."/>
            <person name="Alami S."/>
            <person name="Wipf D."/>
            <person name="Courty P.E."/>
            <person name="Missbah El Idrissi M."/>
        </authorList>
    </citation>
    <scope>NUCLEOTIDE SEQUENCE</scope>
    <source>
        <strain evidence="2">LLZ17</strain>
    </source>
</reference>
<dbReference type="AlphaFoldDB" id="A0AB39XFV2"/>
<dbReference type="RefSeq" id="WP_156949096.1">
    <property type="nucleotide sequence ID" value="NZ_CP165734.1"/>
</dbReference>
<gene>
    <name evidence="2" type="ORF">AB8Z38_30410</name>
</gene>
<name>A0AB39XFV2_9BRAD</name>
<sequence length="168" mass="17982">MPFMRYFGFVGSALVLLLIGVGWCFPQQPTEPITSDTERPAIRITSLEPLPERVVIDTSLPTTEVPPSISAAPSITTSKSANQGPQSASAEFDVSPIPAVPRSVGEASKTKHIAKRQPAEKVAKHRAAQPLNIVPAPMAGVHGTAPDTRMSLLDTLKERLGQTLFSFN</sequence>
<accession>A0AB39XFV2</accession>